<dbReference type="PANTHER" id="PTHR44520">
    <property type="entry name" value="RESPONSE REGULATOR RCP1-RELATED"/>
    <property type="match status" value="1"/>
</dbReference>
<dbReference type="EMBL" id="JAFMYW010000016">
    <property type="protein sequence ID" value="MBO0952947.1"/>
    <property type="molecule type" value="Genomic_DNA"/>
</dbReference>
<dbReference type="Pfam" id="PF00072">
    <property type="entry name" value="Response_reg"/>
    <property type="match status" value="1"/>
</dbReference>
<feature type="domain" description="Response regulatory" evidence="2">
    <location>
        <begin position="18"/>
        <end position="138"/>
    </location>
</feature>
<reference evidence="3 4" key="1">
    <citation type="submission" date="2021-03" db="EMBL/GenBank/DDBJ databases">
        <title>Fibrella sp. HMF5405 genome sequencing and assembly.</title>
        <authorList>
            <person name="Kang H."/>
            <person name="Kim H."/>
            <person name="Bae S."/>
            <person name="Joh K."/>
        </authorList>
    </citation>
    <scope>NUCLEOTIDE SEQUENCE [LARGE SCALE GENOMIC DNA]</scope>
    <source>
        <strain evidence="3 4">HMF5405</strain>
    </source>
</reference>
<evidence type="ECO:0000313" key="4">
    <source>
        <dbReference type="Proteomes" id="UP000664628"/>
    </source>
</evidence>
<evidence type="ECO:0000256" key="1">
    <source>
        <dbReference type="PROSITE-ProRule" id="PRU00169"/>
    </source>
</evidence>
<feature type="modified residue" description="4-aspartylphosphate" evidence="1">
    <location>
        <position position="71"/>
    </location>
</feature>
<sequence>MAHPQPTSRLPEDTVPALIWVVDDDQDDQCLLQEALTHLVSPVTARYLSDGDELLPALALATVLPKLILLDLNMQRQGGLETLQALRAASAYQHLPVVVLTTSEAQLDRDKSFQLGADDFLTKPVRQADSVLMLEKLTLDWHLTVN</sequence>
<dbReference type="PANTHER" id="PTHR44520:SF2">
    <property type="entry name" value="RESPONSE REGULATOR RCP1"/>
    <property type="match status" value="1"/>
</dbReference>
<gene>
    <name evidence="3" type="ORF">J2I46_30520</name>
</gene>
<evidence type="ECO:0000313" key="3">
    <source>
        <dbReference type="EMBL" id="MBO0952947.1"/>
    </source>
</evidence>
<keyword evidence="4" id="KW-1185">Reference proteome</keyword>
<keyword evidence="1" id="KW-0597">Phosphoprotein</keyword>
<dbReference type="SUPFAM" id="SSF52172">
    <property type="entry name" value="CheY-like"/>
    <property type="match status" value="1"/>
</dbReference>
<proteinExistence type="predicted"/>
<dbReference type="Gene3D" id="3.40.50.2300">
    <property type="match status" value="1"/>
</dbReference>
<dbReference type="InterPro" id="IPR011006">
    <property type="entry name" value="CheY-like_superfamily"/>
</dbReference>
<evidence type="ECO:0000259" key="2">
    <source>
        <dbReference type="PROSITE" id="PS50110"/>
    </source>
</evidence>
<dbReference type="SMART" id="SM00448">
    <property type="entry name" value="REC"/>
    <property type="match status" value="1"/>
</dbReference>
<name>A0ABS3JSF2_9BACT</name>
<accession>A0ABS3JSF2</accession>
<dbReference type="InterPro" id="IPR001789">
    <property type="entry name" value="Sig_transdc_resp-reg_receiver"/>
</dbReference>
<dbReference type="Proteomes" id="UP000664628">
    <property type="component" value="Unassembled WGS sequence"/>
</dbReference>
<organism evidence="3 4">
    <name type="scientific">Fibrella forsythiae</name>
    <dbReference type="NCBI Taxonomy" id="2817061"/>
    <lineage>
        <taxon>Bacteria</taxon>
        <taxon>Pseudomonadati</taxon>
        <taxon>Bacteroidota</taxon>
        <taxon>Cytophagia</taxon>
        <taxon>Cytophagales</taxon>
        <taxon>Spirosomataceae</taxon>
        <taxon>Fibrella</taxon>
    </lineage>
</organism>
<dbReference type="PROSITE" id="PS50110">
    <property type="entry name" value="RESPONSE_REGULATORY"/>
    <property type="match status" value="1"/>
</dbReference>
<protein>
    <submittedName>
        <fullName evidence="3">Response regulator</fullName>
    </submittedName>
</protein>
<comment type="caution">
    <text evidence="3">The sequence shown here is derived from an EMBL/GenBank/DDBJ whole genome shotgun (WGS) entry which is preliminary data.</text>
</comment>
<dbReference type="InterPro" id="IPR052893">
    <property type="entry name" value="TCS_response_regulator"/>
</dbReference>